<dbReference type="GeneID" id="5889238"/>
<feature type="region of interest" description="Disordered" evidence="1">
    <location>
        <begin position="311"/>
        <end position="335"/>
    </location>
</feature>
<protein>
    <recommendedName>
        <fullName evidence="2">Costars domain-containing protein</fullName>
    </recommendedName>
</protein>
<dbReference type="InterPro" id="IPR038095">
    <property type="entry name" value="Costars_sf"/>
</dbReference>
<name>A9UU65_MONBE</name>
<dbReference type="RefSeq" id="XP_001744036.1">
    <property type="nucleotide sequence ID" value="XM_001743984.1"/>
</dbReference>
<dbReference type="Pfam" id="PF14705">
    <property type="entry name" value="Costars"/>
    <property type="match status" value="2"/>
</dbReference>
<feature type="compositionally biased region" description="Low complexity" evidence="1">
    <location>
        <begin position="261"/>
        <end position="276"/>
    </location>
</feature>
<dbReference type="KEGG" id="mbr:MONBRDRAFT_6536"/>
<evidence type="ECO:0000313" key="3">
    <source>
        <dbReference type="EMBL" id="EDQ91614.1"/>
    </source>
</evidence>
<accession>A9UU65</accession>
<dbReference type="InParanoid" id="A9UU65"/>
<proteinExistence type="predicted"/>
<dbReference type="AlphaFoldDB" id="A9UU65"/>
<feature type="region of interest" description="Disordered" evidence="1">
    <location>
        <begin position="44"/>
        <end position="147"/>
    </location>
</feature>
<feature type="compositionally biased region" description="Basic and acidic residues" evidence="1">
    <location>
        <begin position="64"/>
        <end position="78"/>
    </location>
</feature>
<feature type="compositionally biased region" description="Polar residues" evidence="1">
    <location>
        <begin position="311"/>
        <end position="321"/>
    </location>
</feature>
<evidence type="ECO:0000256" key="1">
    <source>
        <dbReference type="SAM" id="MobiDB-lite"/>
    </source>
</evidence>
<feature type="compositionally biased region" description="Polar residues" evidence="1">
    <location>
        <begin position="80"/>
        <end position="93"/>
    </location>
</feature>
<dbReference type="Gene3D" id="1.10.10.1540">
    <property type="entry name" value="Costar domain"/>
    <property type="match status" value="2"/>
</dbReference>
<organism evidence="3 4">
    <name type="scientific">Monosiga brevicollis</name>
    <name type="common">Choanoflagellate</name>
    <dbReference type="NCBI Taxonomy" id="81824"/>
    <lineage>
        <taxon>Eukaryota</taxon>
        <taxon>Choanoflagellata</taxon>
        <taxon>Craspedida</taxon>
        <taxon>Salpingoecidae</taxon>
        <taxon>Monosiga</taxon>
    </lineage>
</organism>
<evidence type="ECO:0000259" key="2">
    <source>
        <dbReference type="Pfam" id="PF14705"/>
    </source>
</evidence>
<feature type="domain" description="Costars" evidence="2">
    <location>
        <begin position="502"/>
        <end position="566"/>
    </location>
</feature>
<dbReference type="Proteomes" id="UP000001357">
    <property type="component" value="Unassembled WGS sequence"/>
</dbReference>
<feature type="compositionally biased region" description="Basic and acidic residues" evidence="1">
    <location>
        <begin position="187"/>
        <end position="197"/>
    </location>
</feature>
<feature type="compositionally biased region" description="Polar residues" evidence="1">
    <location>
        <begin position="102"/>
        <end position="113"/>
    </location>
</feature>
<feature type="region of interest" description="Disordered" evidence="1">
    <location>
        <begin position="160"/>
        <end position="296"/>
    </location>
</feature>
<dbReference type="OMA" id="GVATEYN"/>
<keyword evidence="4" id="KW-1185">Reference proteome</keyword>
<dbReference type="EMBL" id="CH991545">
    <property type="protein sequence ID" value="EDQ91614.1"/>
    <property type="molecule type" value="Genomic_DNA"/>
</dbReference>
<reference evidence="3 4" key="1">
    <citation type="journal article" date="2008" name="Nature">
        <title>The genome of the choanoflagellate Monosiga brevicollis and the origin of metazoans.</title>
        <authorList>
            <consortium name="JGI Sequencing"/>
            <person name="King N."/>
            <person name="Westbrook M.J."/>
            <person name="Young S.L."/>
            <person name="Kuo A."/>
            <person name="Abedin M."/>
            <person name="Chapman J."/>
            <person name="Fairclough S."/>
            <person name="Hellsten U."/>
            <person name="Isogai Y."/>
            <person name="Letunic I."/>
            <person name="Marr M."/>
            <person name="Pincus D."/>
            <person name="Putnam N."/>
            <person name="Rokas A."/>
            <person name="Wright K.J."/>
            <person name="Zuzow R."/>
            <person name="Dirks W."/>
            <person name="Good M."/>
            <person name="Goodstein D."/>
            <person name="Lemons D."/>
            <person name="Li W."/>
            <person name="Lyons J.B."/>
            <person name="Morris A."/>
            <person name="Nichols S."/>
            <person name="Richter D.J."/>
            <person name="Salamov A."/>
            <person name="Bork P."/>
            <person name="Lim W.A."/>
            <person name="Manning G."/>
            <person name="Miller W.T."/>
            <person name="McGinnis W."/>
            <person name="Shapiro H."/>
            <person name="Tjian R."/>
            <person name="Grigoriev I.V."/>
            <person name="Rokhsar D."/>
        </authorList>
    </citation>
    <scope>NUCLEOTIDE SEQUENCE [LARGE SCALE GENOMIC DNA]</scope>
    <source>
        <strain evidence="4">MX1 / ATCC 50154</strain>
    </source>
</reference>
<sequence>MDAVEAVADVLAILNELEPQPAAAGSDGADAWWSSLLDDLGDIEPPAPEVVIPIEQPSTSAGKDLPKATAENKSEAHSEPVQTTAMPARLQQSVRRRKEPSSRASRFQNSLRSSMRRQAKRVLPAVPGSQAKEPATPNAPETNNDVTDAIAQVLAVLDDEPALPTASSSTRPAVNLVVEEDEEDDQTQEKGKEKTESFTRAVRQTLRRRATLSQASGGVTNKARPQAPDGSDPITPRNQAELEDARPAMQRRHHVSLKAKPSSVTTTASTTPASATPEHDISAQAPAPGPVSGGSLADLDVAMATLLQTQTSNGTSSSDVPMTTHAAPRPVSGVPNLGRQHAALANRLSVMPRASARQRSLRHSVRQGRLSQRSAAASAAWVRDQIQHVVHAIMAHGVATEYNTSAVTFGVLYEKLCDTVQATDVNAVLEVARDYAIVAYSGAHLDPIRMASTEIHLLTADLSRVNEDADMAASMRRLGDSVRRGALSRDAALKAAQWIDGEHGLRNKQGLFDITFGVLFEKTADELEAQEVGAVLLTARNQGLVAYAGEDSLSPYTDGMVTVTLLRESLHASNENTYTFEDLRQLSVRRR</sequence>
<feature type="domain" description="Costars" evidence="2">
    <location>
        <begin position="381"/>
        <end position="458"/>
    </location>
</feature>
<gene>
    <name evidence="3" type="ORF">MONBRDRAFT_6536</name>
</gene>
<dbReference type="InterPro" id="IPR027817">
    <property type="entry name" value="Costars_dom"/>
</dbReference>
<evidence type="ECO:0000313" key="4">
    <source>
        <dbReference type="Proteomes" id="UP000001357"/>
    </source>
</evidence>